<dbReference type="EMBL" id="JACEZS010000021">
    <property type="protein sequence ID" value="MBA5607737.1"/>
    <property type="molecule type" value="Genomic_DNA"/>
</dbReference>
<dbReference type="SUPFAM" id="SSF109604">
    <property type="entry name" value="HD-domain/PDEase-like"/>
    <property type="match status" value="1"/>
</dbReference>
<dbReference type="CDD" id="cd00077">
    <property type="entry name" value="HDc"/>
    <property type="match status" value="1"/>
</dbReference>
<protein>
    <submittedName>
        <fullName evidence="4">Response regulator</fullName>
    </submittedName>
</protein>
<evidence type="ECO:0000259" key="3">
    <source>
        <dbReference type="PROSITE" id="PS51832"/>
    </source>
</evidence>
<evidence type="ECO:0000313" key="4">
    <source>
        <dbReference type="EMBL" id="MBA5607737.1"/>
    </source>
</evidence>
<sequence length="386" mass="42294">MSELKALSPAPEVALRSTVLVVDDIAENLMVLGELLSDEFHVRVANCGEQALQAALITPAPSLILLDVMMPDLDGYQVLQRLQADEATRQIPVIFVSAMGRVEDEERGLSMGAVDYVNKPFNPSVVLARVRTHVELKAARDRLATDRRWLQAEVERRTRHSALVQDLSLQAMAYLAEARDQESGKHIVRTQTYVRLLATALCDHERFAPALRDGRLEQVVKAAPLHDVGKVGIPDAILCKPGRLTADEFECMKSHARIGADALDRAIAQTRQSSQDFDAALLEEVCGFLQVGCEIALCHHEKWDGSGYPAGLRGDAIPVSARLMALADVFDALMCKRVYKPALSFNETCSIIAAGRGSHFDPAVVDAFQACLPEFEAVALRFADPD</sequence>
<name>A0A7W2EKZ5_9BURK</name>
<proteinExistence type="predicted"/>
<dbReference type="Gene3D" id="3.40.50.2300">
    <property type="match status" value="1"/>
</dbReference>
<evidence type="ECO:0000313" key="5">
    <source>
        <dbReference type="Proteomes" id="UP000566711"/>
    </source>
</evidence>
<dbReference type="InterPro" id="IPR001789">
    <property type="entry name" value="Sig_transdc_resp-reg_receiver"/>
</dbReference>
<dbReference type="Pfam" id="PF13487">
    <property type="entry name" value="HD_5"/>
    <property type="match status" value="1"/>
</dbReference>
<evidence type="ECO:0000259" key="2">
    <source>
        <dbReference type="PROSITE" id="PS50110"/>
    </source>
</evidence>
<feature type="domain" description="Response regulatory" evidence="2">
    <location>
        <begin position="18"/>
        <end position="134"/>
    </location>
</feature>
<dbReference type="SUPFAM" id="SSF52172">
    <property type="entry name" value="CheY-like"/>
    <property type="match status" value="1"/>
</dbReference>
<dbReference type="InterPro" id="IPR037522">
    <property type="entry name" value="HD_GYP_dom"/>
</dbReference>
<dbReference type="InterPro" id="IPR011006">
    <property type="entry name" value="CheY-like_superfamily"/>
</dbReference>
<dbReference type="InterPro" id="IPR003607">
    <property type="entry name" value="HD/PDEase_dom"/>
</dbReference>
<dbReference type="PROSITE" id="PS50110">
    <property type="entry name" value="RESPONSE_REGULATORY"/>
    <property type="match status" value="1"/>
</dbReference>
<dbReference type="SMART" id="SM00448">
    <property type="entry name" value="REC"/>
    <property type="match status" value="1"/>
</dbReference>
<dbReference type="AlphaFoldDB" id="A0A7W2EKZ5"/>
<dbReference type="GO" id="GO:0000160">
    <property type="term" value="P:phosphorelay signal transduction system"/>
    <property type="evidence" value="ECO:0007669"/>
    <property type="project" value="InterPro"/>
</dbReference>
<dbReference type="PANTHER" id="PTHR45228:SF5">
    <property type="entry name" value="CYCLIC DI-GMP PHOSPHODIESTERASE VC_1348-RELATED"/>
    <property type="match status" value="1"/>
</dbReference>
<dbReference type="RefSeq" id="WP_182219942.1">
    <property type="nucleotide sequence ID" value="NZ_JACEZS010000021.1"/>
</dbReference>
<comment type="caution">
    <text evidence="4">The sequence shown here is derived from an EMBL/GenBank/DDBJ whole genome shotgun (WGS) entry which is preliminary data.</text>
</comment>
<dbReference type="InterPro" id="IPR052020">
    <property type="entry name" value="Cyclic_di-GMP/3'3'-cGAMP_PDE"/>
</dbReference>
<evidence type="ECO:0000256" key="1">
    <source>
        <dbReference type="PROSITE-ProRule" id="PRU00169"/>
    </source>
</evidence>
<feature type="modified residue" description="4-aspartylphosphate" evidence="1">
    <location>
        <position position="67"/>
    </location>
</feature>
<organism evidence="4 5">
    <name type="scientific">Rugamonas fusca</name>
    <dbReference type="NCBI Taxonomy" id="2758568"/>
    <lineage>
        <taxon>Bacteria</taxon>
        <taxon>Pseudomonadati</taxon>
        <taxon>Pseudomonadota</taxon>
        <taxon>Betaproteobacteria</taxon>
        <taxon>Burkholderiales</taxon>
        <taxon>Oxalobacteraceae</taxon>
        <taxon>Telluria group</taxon>
        <taxon>Rugamonas</taxon>
    </lineage>
</organism>
<accession>A0A7W2EKZ5</accession>
<keyword evidence="1" id="KW-0597">Phosphoprotein</keyword>
<dbReference type="SMART" id="SM00471">
    <property type="entry name" value="HDc"/>
    <property type="match status" value="1"/>
</dbReference>
<gene>
    <name evidence="4" type="ORF">H3H36_20485</name>
</gene>
<dbReference type="Gene3D" id="1.10.3210.10">
    <property type="entry name" value="Hypothetical protein af1432"/>
    <property type="match status" value="1"/>
</dbReference>
<dbReference type="Pfam" id="PF00072">
    <property type="entry name" value="Response_reg"/>
    <property type="match status" value="1"/>
</dbReference>
<dbReference type="GO" id="GO:0008081">
    <property type="term" value="F:phosphoric diester hydrolase activity"/>
    <property type="evidence" value="ECO:0007669"/>
    <property type="project" value="UniProtKB-ARBA"/>
</dbReference>
<dbReference type="PANTHER" id="PTHR45228">
    <property type="entry name" value="CYCLIC DI-GMP PHOSPHODIESTERASE TM_0186-RELATED"/>
    <property type="match status" value="1"/>
</dbReference>
<reference evidence="4 5" key="1">
    <citation type="submission" date="2020-07" db="EMBL/GenBank/DDBJ databases">
        <title>Novel species isolated from subtropical streams in China.</title>
        <authorList>
            <person name="Lu H."/>
        </authorList>
    </citation>
    <scope>NUCLEOTIDE SEQUENCE [LARGE SCALE GENOMIC DNA]</scope>
    <source>
        <strain evidence="4 5">FT3S</strain>
    </source>
</reference>
<feature type="domain" description="HD-GYP" evidence="3">
    <location>
        <begin position="161"/>
        <end position="384"/>
    </location>
</feature>
<keyword evidence="5" id="KW-1185">Reference proteome</keyword>
<dbReference type="Proteomes" id="UP000566711">
    <property type="component" value="Unassembled WGS sequence"/>
</dbReference>
<dbReference type="PROSITE" id="PS51832">
    <property type="entry name" value="HD_GYP"/>
    <property type="match status" value="1"/>
</dbReference>